<dbReference type="GO" id="GO:0004034">
    <property type="term" value="F:aldose 1-epimerase activity"/>
    <property type="evidence" value="ECO:0007669"/>
    <property type="project" value="UniProtKB-EC"/>
</dbReference>
<dbReference type="InterPro" id="IPR011013">
    <property type="entry name" value="Gal_mutarotase_sf_dom"/>
</dbReference>
<dbReference type="InterPro" id="IPR014718">
    <property type="entry name" value="GH-type_carb-bd"/>
</dbReference>
<keyword evidence="7 8" id="KW-0119">Carbohydrate metabolism</keyword>
<dbReference type="InterPro" id="IPR018052">
    <property type="entry name" value="Ald1_epimerase_CS"/>
</dbReference>
<evidence type="ECO:0000313" key="12">
    <source>
        <dbReference type="EMBL" id="ANK12605.1"/>
    </source>
</evidence>
<feature type="binding site" evidence="10">
    <location>
        <position position="263"/>
    </location>
    <ligand>
        <name>beta-D-galactose</name>
        <dbReference type="ChEBI" id="CHEBI:27667"/>
    </ligand>
</feature>
<evidence type="ECO:0000256" key="7">
    <source>
        <dbReference type="ARBA" id="ARBA00023277"/>
    </source>
</evidence>
<accession>A0A192D3C3</accession>
<dbReference type="STRING" id="1112.A9D12_06185"/>
<dbReference type="PIRSF" id="PIRSF005096">
    <property type="entry name" value="GALM"/>
    <property type="match status" value="1"/>
</dbReference>
<evidence type="ECO:0000256" key="5">
    <source>
        <dbReference type="ARBA" id="ARBA00014165"/>
    </source>
</evidence>
<dbReference type="PROSITE" id="PS00545">
    <property type="entry name" value="ALDOSE_1_EPIMERASE"/>
    <property type="match status" value="1"/>
</dbReference>
<feature type="active site" description="Proton donor" evidence="9">
    <location>
        <position position="189"/>
    </location>
</feature>
<evidence type="ECO:0000256" key="11">
    <source>
        <dbReference type="PIRSR" id="PIRSR005096-3"/>
    </source>
</evidence>
<dbReference type="Pfam" id="PF01263">
    <property type="entry name" value="Aldose_epim"/>
    <property type="match status" value="1"/>
</dbReference>
<dbReference type="GO" id="GO:0006006">
    <property type="term" value="P:glucose metabolic process"/>
    <property type="evidence" value="ECO:0007669"/>
    <property type="project" value="TreeGrafter"/>
</dbReference>
<comment type="catalytic activity">
    <reaction evidence="1 8">
        <text>alpha-D-glucose = beta-D-glucose</text>
        <dbReference type="Rhea" id="RHEA:10264"/>
        <dbReference type="ChEBI" id="CHEBI:15903"/>
        <dbReference type="ChEBI" id="CHEBI:17925"/>
        <dbReference type="EC" id="5.1.3.3"/>
    </reaction>
</comment>
<dbReference type="InterPro" id="IPR008183">
    <property type="entry name" value="Aldose_1/G6P_1-epimerase"/>
</dbReference>
<dbReference type="CDD" id="cd09019">
    <property type="entry name" value="galactose_mutarotase_like"/>
    <property type="match status" value="1"/>
</dbReference>
<evidence type="ECO:0000256" key="10">
    <source>
        <dbReference type="PIRSR" id="PIRSR005096-2"/>
    </source>
</evidence>
<dbReference type="InterPro" id="IPR047215">
    <property type="entry name" value="Galactose_mutarotase-like"/>
</dbReference>
<feature type="binding site" evidence="11">
    <location>
        <begin position="89"/>
        <end position="90"/>
    </location>
    <ligand>
        <name>beta-D-galactose</name>
        <dbReference type="ChEBI" id="CHEBI:27667"/>
    </ligand>
</feature>
<comment type="similarity">
    <text evidence="3 8">Belongs to the aldose epimerase family.</text>
</comment>
<dbReference type="SUPFAM" id="SSF74650">
    <property type="entry name" value="Galactose mutarotase-like"/>
    <property type="match status" value="1"/>
</dbReference>
<protein>
    <recommendedName>
        <fullName evidence="5 8">Aldose 1-epimerase</fullName>
        <ecNumber evidence="4 8">5.1.3.3</ecNumber>
    </recommendedName>
</protein>
<evidence type="ECO:0000256" key="3">
    <source>
        <dbReference type="ARBA" id="ARBA00006206"/>
    </source>
</evidence>
<comment type="pathway">
    <text evidence="2 8">Carbohydrate metabolism; hexose metabolism.</text>
</comment>
<evidence type="ECO:0000256" key="8">
    <source>
        <dbReference type="PIRNR" id="PIRNR005096"/>
    </source>
</evidence>
<feature type="binding site" evidence="11">
    <location>
        <begin position="189"/>
        <end position="191"/>
    </location>
    <ligand>
        <name>beta-D-galactose</name>
        <dbReference type="ChEBI" id="CHEBI:27667"/>
    </ligand>
</feature>
<dbReference type="EC" id="5.1.3.3" evidence="4 8"/>
<dbReference type="GO" id="GO:0005737">
    <property type="term" value="C:cytoplasm"/>
    <property type="evidence" value="ECO:0007669"/>
    <property type="project" value="TreeGrafter"/>
</dbReference>
<evidence type="ECO:0000256" key="2">
    <source>
        <dbReference type="ARBA" id="ARBA00005028"/>
    </source>
</evidence>
<feature type="active site" description="Proton acceptor" evidence="9">
    <location>
        <position position="329"/>
    </location>
</feature>
<name>A0A192D3C3_9SPHN</name>
<dbReference type="AlphaFoldDB" id="A0A192D3C3"/>
<dbReference type="RefSeq" id="WP_068350515.1">
    <property type="nucleotide sequence ID" value="NZ_CP016033.1"/>
</dbReference>
<dbReference type="KEGG" id="pns:A9D12_06185"/>
<dbReference type="GO" id="GO:0033499">
    <property type="term" value="P:galactose catabolic process via UDP-galactose, Leloir pathway"/>
    <property type="evidence" value="ECO:0007669"/>
    <property type="project" value="TreeGrafter"/>
</dbReference>
<dbReference type="Gene3D" id="2.70.98.10">
    <property type="match status" value="1"/>
</dbReference>
<dbReference type="EMBL" id="CP016033">
    <property type="protein sequence ID" value="ANK12605.1"/>
    <property type="molecule type" value="Genomic_DNA"/>
</dbReference>
<dbReference type="UniPathway" id="UPA00242"/>
<proteinExistence type="inferred from homology"/>
<sequence>MKRPPHPAAPGAHRHLFGHLADGRAVEAVTLANTRGISATVIAYGAILQSVMMPDADGAKADITLGHATLAEYFANPHYFGASVGRVANRIAGGQFALDGAVYAVPCNNGPNALHGGPDGFDKALWDIAAVSSGAHPSVTLAHTSPDGDQGFPGALRVTVTYALSDTGDLAITYRASTDRPTIVNLTNHAYWNLAGEGAATSALDHVLTIPADHYLPIDAFAIPTGKFAPVAGTPFDFRTPSVIAERLGDASDPQIRIGNGFDHSWAVARARSERPRLVARLAHAASGRVLEVHSTEPGVQFYSGNALGGQAIGKAGRAYRRGDGIALEPQMFPDTPNQPAFGSIALAPGQAYCHRIIFALRST</sequence>
<reference evidence="12 13" key="1">
    <citation type="submission" date="2016-05" db="EMBL/GenBank/DDBJ databases">
        <title>Compelete Genome Sequence of Bacteriochlorophyll-Synthesizing Bacterium Porphyrobacter neustonensis DSM 9434.</title>
        <authorList>
            <person name="Shi X.-L."/>
            <person name="Wu Y.-H."/>
            <person name="Cheng H."/>
            <person name="Xu L."/>
            <person name="Zhang X.-Q."/>
            <person name="Wang C.-S."/>
            <person name="Xu X.-W."/>
        </authorList>
    </citation>
    <scope>NUCLEOTIDE SEQUENCE [LARGE SCALE GENOMIC DNA]</scope>
    <source>
        <strain evidence="12 13">DSM 9434</strain>
    </source>
</reference>
<evidence type="ECO:0000256" key="1">
    <source>
        <dbReference type="ARBA" id="ARBA00001614"/>
    </source>
</evidence>
<evidence type="ECO:0000256" key="9">
    <source>
        <dbReference type="PIRSR" id="PIRSR005096-1"/>
    </source>
</evidence>
<dbReference type="Proteomes" id="UP000078263">
    <property type="component" value="Chromosome"/>
</dbReference>
<dbReference type="OrthoDB" id="9779408at2"/>
<dbReference type="NCBIfam" id="NF008277">
    <property type="entry name" value="PRK11055.1"/>
    <property type="match status" value="1"/>
</dbReference>
<gene>
    <name evidence="12" type="ORF">A9D12_06185</name>
</gene>
<dbReference type="InterPro" id="IPR015443">
    <property type="entry name" value="Aldose_1-epimerase"/>
</dbReference>
<keyword evidence="6 8" id="KW-0413">Isomerase</keyword>
<evidence type="ECO:0000313" key="13">
    <source>
        <dbReference type="Proteomes" id="UP000078263"/>
    </source>
</evidence>
<evidence type="ECO:0000256" key="4">
    <source>
        <dbReference type="ARBA" id="ARBA00013185"/>
    </source>
</evidence>
<organism evidence="12 13">
    <name type="scientific">Erythrobacter neustonensis</name>
    <dbReference type="NCBI Taxonomy" id="1112"/>
    <lineage>
        <taxon>Bacteria</taxon>
        <taxon>Pseudomonadati</taxon>
        <taxon>Pseudomonadota</taxon>
        <taxon>Alphaproteobacteria</taxon>
        <taxon>Sphingomonadales</taxon>
        <taxon>Erythrobacteraceae</taxon>
        <taxon>Erythrobacter/Porphyrobacter group</taxon>
        <taxon>Erythrobacter</taxon>
    </lineage>
</organism>
<evidence type="ECO:0000256" key="6">
    <source>
        <dbReference type="ARBA" id="ARBA00023235"/>
    </source>
</evidence>
<dbReference type="PANTHER" id="PTHR10091">
    <property type="entry name" value="ALDOSE-1-EPIMERASE"/>
    <property type="match status" value="1"/>
</dbReference>
<dbReference type="GO" id="GO:0030246">
    <property type="term" value="F:carbohydrate binding"/>
    <property type="evidence" value="ECO:0007669"/>
    <property type="project" value="InterPro"/>
</dbReference>
<dbReference type="PANTHER" id="PTHR10091:SF0">
    <property type="entry name" value="GALACTOSE MUTAROTASE"/>
    <property type="match status" value="1"/>
</dbReference>
<keyword evidence="13" id="KW-1185">Reference proteome</keyword>